<dbReference type="AlphaFoldDB" id="A0A196SF41"/>
<dbReference type="GO" id="GO:0016281">
    <property type="term" value="C:eukaryotic translation initiation factor 4F complex"/>
    <property type="evidence" value="ECO:0007669"/>
    <property type="project" value="TreeGrafter"/>
</dbReference>
<dbReference type="STRING" id="478820.A0A196SF41"/>
<dbReference type="EMBL" id="LXWW01000231">
    <property type="protein sequence ID" value="OAO14594.1"/>
    <property type="molecule type" value="Genomic_DNA"/>
</dbReference>
<comment type="caution">
    <text evidence="2">The sequence shown here is derived from an EMBL/GenBank/DDBJ whole genome shotgun (WGS) entry which is preliminary data.</text>
</comment>
<evidence type="ECO:0000313" key="2">
    <source>
        <dbReference type="EMBL" id="OAO14594.1"/>
    </source>
</evidence>
<reference evidence="2 3" key="1">
    <citation type="submission" date="2016-05" db="EMBL/GenBank/DDBJ databases">
        <title>Nuclear genome of Blastocystis sp. subtype 1 NandII.</title>
        <authorList>
            <person name="Gentekaki E."/>
            <person name="Curtis B."/>
            <person name="Stairs C."/>
            <person name="Eme L."/>
            <person name="Herman E."/>
            <person name="Klimes V."/>
            <person name="Arias M.C."/>
            <person name="Elias M."/>
            <person name="Hilliou F."/>
            <person name="Klute M."/>
            <person name="Malik S.-B."/>
            <person name="Pightling A."/>
            <person name="Rachubinski R."/>
            <person name="Salas D."/>
            <person name="Schlacht A."/>
            <person name="Suga H."/>
            <person name="Archibald J."/>
            <person name="Ball S.G."/>
            <person name="Clark G."/>
            <person name="Dacks J."/>
            <person name="Van Der Giezen M."/>
            <person name="Tsaousis A."/>
            <person name="Roger A."/>
        </authorList>
    </citation>
    <scope>NUCLEOTIDE SEQUENCE [LARGE SCALE GENOMIC DNA]</scope>
    <source>
        <strain evidence="3">ATCC 50177 / NandII</strain>
    </source>
</reference>
<sequence>MEEQAATETHRLRNYYRFWRSSDRNDGPTEFANGLEDLGLCRTVEDFWQLYLSLPVIGEENATHYYLFKSKIMPTWEHEGNCQGGRVIISINRKDLIPYMWEVLLLTTIGEQFDVGSEICGVSVSIKRNACTFMVWNKTATYEMAINKIEMKLRLIWNAPMNLRFTYKLNRAAVEKVAKPLQPFHNKEEVENELLRKRSTNRFADLSDDDKDSDASNSV</sequence>
<name>A0A196SF41_BLAHN</name>
<keyword evidence="3" id="KW-1185">Reference proteome</keyword>
<dbReference type="SUPFAM" id="SSF55418">
    <property type="entry name" value="eIF4e-like"/>
    <property type="match status" value="1"/>
</dbReference>
<dbReference type="Pfam" id="PF01652">
    <property type="entry name" value="IF4E"/>
    <property type="match status" value="1"/>
</dbReference>
<dbReference type="InterPro" id="IPR001040">
    <property type="entry name" value="TIF_eIF_4E"/>
</dbReference>
<keyword evidence="1 2" id="KW-0396">Initiation factor</keyword>
<keyword evidence="1" id="KW-0648">Protein biosynthesis</keyword>
<dbReference type="InterPro" id="IPR023398">
    <property type="entry name" value="TIF_eIF4e-like"/>
</dbReference>
<comment type="similarity">
    <text evidence="1">Belongs to the eukaryotic initiation factor 4E family.</text>
</comment>
<dbReference type="PANTHER" id="PTHR11960:SF18">
    <property type="entry name" value="EUKARYOTIC TRANSLATION INITIATION FACTOR 4E HOMOLOGOUS PROTEIN, ISOFORM B"/>
    <property type="match status" value="1"/>
</dbReference>
<dbReference type="OrthoDB" id="590761at2759"/>
<dbReference type="Gene3D" id="3.30.760.10">
    <property type="entry name" value="RNA Cap, Translation Initiation Factor Eif4e"/>
    <property type="match status" value="1"/>
</dbReference>
<dbReference type="Proteomes" id="UP000078348">
    <property type="component" value="Unassembled WGS sequence"/>
</dbReference>
<accession>A0A196SF41</accession>
<dbReference type="GO" id="GO:0000340">
    <property type="term" value="F:RNA 7-methylguanosine cap binding"/>
    <property type="evidence" value="ECO:0007669"/>
    <property type="project" value="TreeGrafter"/>
</dbReference>
<keyword evidence="1" id="KW-0694">RNA-binding</keyword>
<dbReference type="PANTHER" id="PTHR11960">
    <property type="entry name" value="EUKARYOTIC TRANSLATION INITIATION FACTOR 4E RELATED"/>
    <property type="match status" value="1"/>
</dbReference>
<proteinExistence type="inferred from homology"/>
<protein>
    <submittedName>
        <fullName evidence="2">Eukaryotic initiation factor 4E</fullName>
    </submittedName>
</protein>
<dbReference type="GO" id="GO:0003743">
    <property type="term" value="F:translation initiation factor activity"/>
    <property type="evidence" value="ECO:0007669"/>
    <property type="project" value="UniProtKB-KW"/>
</dbReference>
<gene>
    <name evidence="2" type="ORF">AV274_3709</name>
</gene>
<evidence type="ECO:0000313" key="3">
    <source>
        <dbReference type="Proteomes" id="UP000078348"/>
    </source>
</evidence>
<organism evidence="2 3">
    <name type="scientific">Blastocystis sp. subtype 1 (strain ATCC 50177 / NandII)</name>
    <dbReference type="NCBI Taxonomy" id="478820"/>
    <lineage>
        <taxon>Eukaryota</taxon>
        <taxon>Sar</taxon>
        <taxon>Stramenopiles</taxon>
        <taxon>Bigyra</taxon>
        <taxon>Opalozoa</taxon>
        <taxon>Opalinata</taxon>
        <taxon>Blastocystidae</taxon>
        <taxon>Blastocystis</taxon>
    </lineage>
</organism>
<evidence type="ECO:0000256" key="1">
    <source>
        <dbReference type="RuleBase" id="RU004374"/>
    </source>
</evidence>